<sequence length="223" mass="24373">MLLDNNISNQQHKTSIQQPYTLKQMSSDQQHPSPQSSYGGSPGVPQNNSNGGNAYGSSSQPTNTNFPQTNANTPASVSAAAAAAAAASKASFNVKTSKQILPFENEALRLKQKCKDLTQRIQDVEHNNEIRAVLVSRLRQTIKGLRFEYGILLEALERKANDGAIPGLDKLTPENLDPSDLEGFLLGPGCFNSTSTVTKSTSQYILTNFQCRSCQWHGYNHWC</sequence>
<reference evidence="5" key="1">
    <citation type="submission" date="2023-04" db="EMBL/GenBank/DDBJ databases">
        <title>Ambrosiozyma monospora NBRC 1965.</title>
        <authorList>
            <person name="Ichikawa N."/>
            <person name="Sato H."/>
            <person name="Tonouchi N."/>
        </authorList>
    </citation>
    <scope>NUCLEOTIDE SEQUENCE</scope>
    <source>
        <strain evidence="5">NBRC 1965</strain>
    </source>
</reference>
<proteinExistence type="predicted"/>
<evidence type="ECO:0000313" key="6">
    <source>
        <dbReference type="Proteomes" id="UP001165063"/>
    </source>
</evidence>
<dbReference type="EMBL" id="BSXU01003968">
    <property type="protein sequence ID" value="GMG40612.1"/>
    <property type="molecule type" value="Genomic_DNA"/>
</dbReference>
<dbReference type="Proteomes" id="UP001165063">
    <property type="component" value="Unassembled WGS sequence"/>
</dbReference>
<organism evidence="5 6">
    <name type="scientific">Ambrosiozyma monospora</name>
    <name type="common">Yeast</name>
    <name type="synonym">Endomycopsis monosporus</name>
    <dbReference type="NCBI Taxonomy" id="43982"/>
    <lineage>
        <taxon>Eukaryota</taxon>
        <taxon>Fungi</taxon>
        <taxon>Dikarya</taxon>
        <taxon>Ascomycota</taxon>
        <taxon>Saccharomycotina</taxon>
        <taxon>Pichiomycetes</taxon>
        <taxon>Pichiales</taxon>
        <taxon>Pichiaceae</taxon>
        <taxon>Ambrosiozyma</taxon>
    </lineage>
</organism>
<evidence type="ECO:0000256" key="3">
    <source>
        <dbReference type="SAM" id="MobiDB-lite"/>
    </source>
</evidence>
<evidence type="ECO:0000256" key="2">
    <source>
        <dbReference type="ARBA" id="ARBA00023242"/>
    </source>
</evidence>
<feature type="region of interest" description="Disordered" evidence="3">
    <location>
        <begin position="21"/>
        <end position="72"/>
    </location>
</feature>
<dbReference type="InterPro" id="IPR056513">
    <property type="entry name" value="INO80F"/>
</dbReference>
<accession>A0A9W7DIX2</accession>
<dbReference type="GO" id="GO:0005634">
    <property type="term" value="C:nucleus"/>
    <property type="evidence" value="ECO:0007669"/>
    <property type="project" value="UniProtKB-SubCell"/>
</dbReference>
<dbReference type="Pfam" id="PF24245">
    <property type="entry name" value="INO80F"/>
    <property type="match status" value="1"/>
</dbReference>
<comment type="subcellular location">
    <subcellularLocation>
        <location evidence="1">Nucleus</location>
    </subcellularLocation>
</comment>
<dbReference type="AlphaFoldDB" id="A0A9W7DIX2"/>
<protein>
    <submittedName>
        <fullName evidence="5">Unnamed protein product</fullName>
    </submittedName>
</protein>
<gene>
    <name evidence="5" type="ORF">Amon01_000634100</name>
</gene>
<feature type="domain" description="INO80 complex subunit F" evidence="4">
    <location>
        <begin position="111"/>
        <end position="156"/>
    </location>
</feature>
<keyword evidence="6" id="KW-1185">Reference proteome</keyword>
<comment type="caution">
    <text evidence="5">The sequence shown here is derived from an EMBL/GenBank/DDBJ whole genome shotgun (WGS) entry which is preliminary data.</text>
</comment>
<evidence type="ECO:0000313" key="5">
    <source>
        <dbReference type="EMBL" id="GMG40612.1"/>
    </source>
</evidence>
<dbReference type="OrthoDB" id="10070927at2759"/>
<feature type="compositionally biased region" description="Low complexity" evidence="3">
    <location>
        <begin position="24"/>
        <end position="59"/>
    </location>
</feature>
<evidence type="ECO:0000256" key="1">
    <source>
        <dbReference type="ARBA" id="ARBA00004123"/>
    </source>
</evidence>
<evidence type="ECO:0000259" key="4">
    <source>
        <dbReference type="Pfam" id="PF24245"/>
    </source>
</evidence>
<name>A0A9W7DIX2_AMBMO</name>
<feature type="compositionally biased region" description="Polar residues" evidence="3">
    <location>
        <begin position="60"/>
        <end position="72"/>
    </location>
</feature>
<keyword evidence="2" id="KW-0539">Nucleus</keyword>